<reference evidence="2" key="2">
    <citation type="submission" date="2021-12" db="EMBL/GenBank/DDBJ databases">
        <title>Resequencing data analysis of finger millet.</title>
        <authorList>
            <person name="Hatakeyama M."/>
            <person name="Aluri S."/>
            <person name="Balachadran M.T."/>
            <person name="Sivarajan S.R."/>
            <person name="Poveda L."/>
            <person name="Shimizu-Inatsugi R."/>
            <person name="Schlapbach R."/>
            <person name="Sreeman S.M."/>
            <person name="Shimizu K.K."/>
        </authorList>
    </citation>
    <scope>NUCLEOTIDE SEQUENCE</scope>
</reference>
<feature type="compositionally biased region" description="Low complexity" evidence="1">
    <location>
        <begin position="122"/>
        <end position="154"/>
    </location>
</feature>
<reference evidence="2" key="1">
    <citation type="journal article" date="2018" name="DNA Res.">
        <title>Multiple hybrid de novo genome assembly of finger millet, an orphan allotetraploid crop.</title>
        <authorList>
            <person name="Hatakeyama M."/>
            <person name="Aluri S."/>
            <person name="Balachadran M.T."/>
            <person name="Sivarajan S.R."/>
            <person name="Patrignani A."/>
            <person name="Gruter S."/>
            <person name="Poveda L."/>
            <person name="Shimizu-Inatsugi R."/>
            <person name="Baeten J."/>
            <person name="Francoijs K.J."/>
            <person name="Nataraja K.N."/>
            <person name="Reddy Y.A.N."/>
            <person name="Phadnis S."/>
            <person name="Ravikumar R.L."/>
            <person name="Schlapbach R."/>
            <person name="Sreeman S.M."/>
            <person name="Shimizu K.K."/>
        </authorList>
    </citation>
    <scope>NUCLEOTIDE SEQUENCE</scope>
</reference>
<protein>
    <submittedName>
        <fullName evidence="2">Uncharacterized protein</fullName>
    </submittedName>
</protein>
<feature type="region of interest" description="Disordered" evidence="1">
    <location>
        <begin position="1"/>
        <end position="182"/>
    </location>
</feature>
<organism evidence="2 3">
    <name type="scientific">Eleusine coracana subsp. coracana</name>
    <dbReference type="NCBI Taxonomy" id="191504"/>
    <lineage>
        <taxon>Eukaryota</taxon>
        <taxon>Viridiplantae</taxon>
        <taxon>Streptophyta</taxon>
        <taxon>Embryophyta</taxon>
        <taxon>Tracheophyta</taxon>
        <taxon>Spermatophyta</taxon>
        <taxon>Magnoliopsida</taxon>
        <taxon>Liliopsida</taxon>
        <taxon>Poales</taxon>
        <taxon>Poaceae</taxon>
        <taxon>PACMAD clade</taxon>
        <taxon>Chloridoideae</taxon>
        <taxon>Cynodonteae</taxon>
        <taxon>Eleusininae</taxon>
        <taxon>Eleusine</taxon>
    </lineage>
</organism>
<gene>
    <name evidence="2" type="primary">gb08169</name>
    <name evidence="2" type="ORF">PR202_gb08169</name>
</gene>
<accession>A0AAV5EDY2</accession>
<dbReference type="EMBL" id="BQKI01000075">
    <property type="protein sequence ID" value="GJN20752.1"/>
    <property type="molecule type" value="Genomic_DNA"/>
</dbReference>
<dbReference type="AlphaFoldDB" id="A0AAV5EDY2"/>
<keyword evidence="3" id="KW-1185">Reference proteome</keyword>
<name>A0AAV5EDY2_ELECO</name>
<evidence type="ECO:0000256" key="1">
    <source>
        <dbReference type="SAM" id="MobiDB-lite"/>
    </source>
</evidence>
<feature type="compositionally biased region" description="Basic and acidic residues" evidence="1">
    <location>
        <begin position="47"/>
        <end position="57"/>
    </location>
</feature>
<evidence type="ECO:0000313" key="2">
    <source>
        <dbReference type="EMBL" id="GJN20752.1"/>
    </source>
</evidence>
<evidence type="ECO:0000313" key="3">
    <source>
        <dbReference type="Proteomes" id="UP001054889"/>
    </source>
</evidence>
<sequence>MTSTFSSSALRHGSARPSASSTTTLGRGPRPRGPTPAARPTVPPLIHLDEAEVDVRRAPPRRGVHGRDAVRLPHHRQQQHSGRISELAVLKSHDGHAGAGSRVVFGAGAVHVLPRGPPPGPVQVGLKPRRAGSVSATSSARSSSATQSSTAMASRDWRNRQNARQSPGDAPSNAAHPSSARR</sequence>
<proteinExistence type="predicted"/>
<comment type="caution">
    <text evidence="2">The sequence shown here is derived from an EMBL/GenBank/DDBJ whole genome shotgun (WGS) entry which is preliminary data.</text>
</comment>
<dbReference type="Proteomes" id="UP001054889">
    <property type="component" value="Unassembled WGS sequence"/>
</dbReference>